<feature type="signal peptide" evidence="1">
    <location>
        <begin position="1"/>
        <end position="20"/>
    </location>
</feature>
<dbReference type="OrthoDB" id="667194at2"/>
<dbReference type="STRING" id="1640674.SAMN05216323_101542"/>
<evidence type="ECO:0000256" key="1">
    <source>
        <dbReference type="SAM" id="SignalP"/>
    </source>
</evidence>
<name>A0A1G6IBY7_9BACT</name>
<gene>
    <name evidence="2" type="ORF">SAMN05216323_101542</name>
</gene>
<reference evidence="2 3" key="1">
    <citation type="submission" date="2016-09" db="EMBL/GenBank/DDBJ databases">
        <authorList>
            <person name="Capua I."/>
            <person name="De Benedictis P."/>
            <person name="Joannis T."/>
            <person name="Lombin L.H."/>
            <person name="Cattoli G."/>
        </authorList>
    </citation>
    <scope>NUCLEOTIDE SEQUENCE [LARGE SCALE GENOMIC DNA]</scope>
    <source>
        <strain evidence="2 3">A7P-90m</strain>
    </source>
</reference>
<dbReference type="RefSeq" id="WP_125869783.1">
    <property type="nucleotide sequence ID" value="NZ_FMYP01000015.1"/>
</dbReference>
<dbReference type="EMBL" id="FMYP01000015">
    <property type="protein sequence ID" value="SDC04052.1"/>
    <property type="molecule type" value="Genomic_DNA"/>
</dbReference>
<sequence length="296" mass="31944">MIKKIIFSLLTLGCAMHVLAQQPIIEANKTWNIAQCASLGDVCTTNCYKFGGTVEVGGKNYTELLFSVITKPTEWSSVGFLREDGTGKVFYRLNTSSGEVLLYDFSLTAGNVVELPSVGSGQCCSSTTTVDSVKVINYQGVDRKTLYVSSKNLNSQGDYGKTFSVWIEGVGSKLGLLQPTDCLYTGSYFYLLCSSVADQLIYQRSQTSSCTITSVNNEDLQREVVISSNAGNLAITNNSYEPVSVALYTTDGKLQCNFSVLQGASESISKSSLVSGIGIVSVTSTRFAFSKKVMIE</sequence>
<evidence type="ECO:0000313" key="3">
    <source>
        <dbReference type="Proteomes" id="UP000199452"/>
    </source>
</evidence>
<feature type="chain" id="PRO_5011683355" evidence="1">
    <location>
        <begin position="21"/>
        <end position="296"/>
    </location>
</feature>
<evidence type="ECO:0000313" key="2">
    <source>
        <dbReference type="EMBL" id="SDC04052.1"/>
    </source>
</evidence>
<accession>A0A1G6IBY7</accession>
<proteinExistence type="predicted"/>
<keyword evidence="3" id="KW-1185">Reference proteome</keyword>
<dbReference type="AlphaFoldDB" id="A0A1G6IBY7"/>
<protein>
    <submittedName>
        <fullName evidence="2">Por secretion system C-terminal sorting domain-containing protein</fullName>
    </submittedName>
</protein>
<dbReference type="Proteomes" id="UP000199452">
    <property type="component" value="Unassembled WGS sequence"/>
</dbReference>
<keyword evidence="1" id="KW-0732">Signal</keyword>
<organism evidence="2 3">
    <name type="scientific">Williamwhitmania taraxaci</name>
    <dbReference type="NCBI Taxonomy" id="1640674"/>
    <lineage>
        <taxon>Bacteria</taxon>
        <taxon>Pseudomonadati</taxon>
        <taxon>Bacteroidota</taxon>
        <taxon>Bacteroidia</taxon>
        <taxon>Bacteroidales</taxon>
        <taxon>Williamwhitmaniaceae</taxon>
        <taxon>Williamwhitmania</taxon>
    </lineage>
</organism>